<accession>A0A9N8EAI7</accession>
<reference evidence="3" key="1">
    <citation type="submission" date="2020-06" db="EMBL/GenBank/DDBJ databases">
        <authorList>
            <consortium name="Plant Systems Biology data submission"/>
        </authorList>
    </citation>
    <scope>NUCLEOTIDE SEQUENCE</scope>
    <source>
        <strain evidence="3">D6</strain>
    </source>
</reference>
<evidence type="ECO:0000313" key="3">
    <source>
        <dbReference type="EMBL" id="CAB9517547.1"/>
    </source>
</evidence>
<name>A0A9N8EAI7_9STRA</name>
<protein>
    <submittedName>
        <fullName evidence="3">Uncharacterized protein</fullName>
    </submittedName>
</protein>
<evidence type="ECO:0000313" key="4">
    <source>
        <dbReference type="Proteomes" id="UP001153069"/>
    </source>
</evidence>
<gene>
    <name evidence="3" type="ORF">SEMRO_864_G212700.1</name>
</gene>
<feature type="compositionally biased region" description="Low complexity" evidence="1">
    <location>
        <begin position="729"/>
        <end position="758"/>
    </location>
</feature>
<dbReference type="SUPFAM" id="SSF51126">
    <property type="entry name" value="Pectin lyase-like"/>
    <property type="match status" value="1"/>
</dbReference>
<dbReference type="InterPro" id="IPR006626">
    <property type="entry name" value="PbH1"/>
</dbReference>
<dbReference type="OrthoDB" id="41782at2759"/>
<evidence type="ECO:0000256" key="1">
    <source>
        <dbReference type="SAM" id="MobiDB-lite"/>
    </source>
</evidence>
<dbReference type="Proteomes" id="UP001153069">
    <property type="component" value="Unassembled WGS sequence"/>
</dbReference>
<dbReference type="SMART" id="SM00710">
    <property type="entry name" value="PbH1"/>
    <property type="match status" value="3"/>
</dbReference>
<feature type="compositionally biased region" description="Low complexity" evidence="1">
    <location>
        <begin position="789"/>
        <end position="798"/>
    </location>
</feature>
<dbReference type="EMBL" id="CAICTM010000863">
    <property type="protein sequence ID" value="CAB9517547.1"/>
    <property type="molecule type" value="Genomic_DNA"/>
</dbReference>
<evidence type="ECO:0000256" key="2">
    <source>
        <dbReference type="SAM" id="SignalP"/>
    </source>
</evidence>
<proteinExistence type="predicted"/>
<feature type="chain" id="PRO_5040195340" evidence="2">
    <location>
        <begin position="25"/>
        <end position="825"/>
    </location>
</feature>
<feature type="region of interest" description="Disordered" evidence="1">
    <location>
        <begin position="729"/>
        <end position="798"/>
    </location>
</feature>
<keyword evidence="4" id="KW-1185">Reference proteome</keyword>
<feature type="signal peptide" evidence="2">
    <location>
        <begin position="1"/>
        <end position="24"/>
    </location>
</feature>
<dbReference type="AlphaFoldDB" id="A0A9N8EAI7"/>
<feature type="compositionally biased region" description="Polar residues" evidence="1">
    <location>
        <begin position="763"/>
        <end position="773"/>
    </location>
</feature>
<sequence>MMMKIPLILLKTCSFLALTTIVSAVNSNGCISSLNTIYEAERKVQDDSVLRKYILCNDTEFHVALNFASDGSPLDGQYPIPIARPNVQVLCGENGSSDNNCQIVRGLVHVGIVDEFGDGTRADNILLQGLTFFRATSVNVIAMIGGDITIRDCVFKRNRNVASVYAVAPSSNTRKLLSSENSNLVDYLEHDRRGGFKRALQRNATKTQLHVTITDCVFSDNVLGASPGADTTAIVYSVGASIDMSKSVIVGTTKDLLQQPEDALGHLIYVESAPVVLRDNCFIGNQDDIAPVVATSATVDADNNFNQRTSSTLSSTNCEFIAHNTTLSASGAGFVCEPSDAQVCATKSSSTYRVPCVGYLDDIYFSEFDVIDSSLPRTYLLCSDTVFRVGSRHEVDGTPIGGSYPIVLGRSNVRVLCGVDGKVENGCSVVNGVVQVAHFDEFQTGGLPIFKSLVSGVTFSGASAINALVSGAGDVTFRDCIFKDNSNVGNVYVQVLPPSISGRRSLRSAIQSVTMASDDNRRLSRTESVDPDTLVARFDGCVFVNNTIGTSTNPISGLITNKEATLEMSNTMIIDTVNHASHDYMGYYEVGYLVGNFNGDVNLDNNCFYDNHVTIAPVINQGRLLAVSNSGRQQMASPNNNTRPQALAGKLSRSGNADEHLLVTSEQNVTSNATLPARPPGWGIPIDHENARCAFIATIHGDEYALGSVNPEVIELTCEVFDTDQCINPSAPTSAPSMFPSMSPEPSSAPTDSSSMPSLAPTAITTTIQSQSGPDRLPAENNGEARPQSTSSATGDSTTSMAASNVVASYSLHFAAILSLYILIA</sequence>
<dbReference type="InterPro" id="IPR011050">
    <property type="entry name" value="Pectin_lyase_fold/virulence"/>
</dbReference>
<keyword evidence="2" id="KW-0732">Signal</keyword>
<organism evidence="3 4">
    <name type="scientific">Seminavis robusta</name>
    <dbReference type="NCBI Taxonomy" id="568900"/>
    <lineage>
        <taxon>Eukaryota</taxon>
        <taxon>Sar</taxon>
        <taxon>Stramenopiles</taxon>
        <taxon>Ochrophyta</taxon>
        <taxon>Bacillariophyta</taxon>
        <taxon>Bacillariophyceae</taxon>
        <taxon>Bacillariophycidae</taxon>
        <taxon>Naviculales</taxon>
        <taxon>Naviculaceae</taxon>
        <taxon>Seminavis</taxon>
    </lineage>
</organism>
<comment type="caution">
    <text evidence="3">The sequence shown here is derived from an EMBL/GenBank/DDBJ whole genome shotgun (WGS) entry which is preliminary data.</text>
</comment>